<reference evidence="2" key="1">
    <citation type="submission" date="2018-05" db="EMBL/GenBank/DDBJ databases">
        <authorList>
            <person name="Lanie J.A."/>
            <person name="Ng W.-L."/>
            <person name="Kazmierczak K.M."/>
            <person name="Andrzejewski T.M."/>
            <person name="Davidsen T.M."/>
            <person name="Wayne K.J."/>
            <person name="Tettelin H."/>
            <person name="Glass J.I."/>
            <person name="Rusch D."/>
            <person name="Podicherti R."/>
            <person name="Tsui H.-C.T."/>
            <person name="Winkler M.E."/>
        </authorList>
    </citation>
    <scope>NUCLEOTIDE SEQUENCE</scope>
</reference>
<gene>
    <name evidence="2" type="ORF">METZ01_LOCUS14988</name>
</gene>
<keyword evidence="1" id="KW-0472">Membrane</keyword>
<organism evidence="2">
    <name type="scientific">marine metagenome</name>
    <dbReference type="NCBI Taxonomy" id="408172"/>
    <lineage>
        <taxon>unclassified sequences</taxon>
        <taxon>metagenomes</taxon>
        <taxon>ecological metagenomes</taxon>
    </lineage>
</organism>
<keyword evidence="1" id="KW-0812">Transmembrane</keyword>
<dbReference type="EMBL" id="UINC01000849">
    <property type="protein sequence ID" value="SUZ62134.1"/>
    <property type="molecule type" value="Genomic_DNA"/>
</dbReference>
<feature type="transmembrane region" description="Helical" evidence="1">
    <location>
        <begin position="35"/>
        <end position="55"/>
    </location>
</feature>
<evidence type="ECO:0000313" key="2">
    <source>
        <dbReference type="EMBL" id="SUZ62134.1"/>
    </source>
</evidence>
<name>A0A381P6C9_9ZZZZ</name>
<sequence length="57" mass="6281">VHSHFLYMVVFAAAVGVVLGAMLRREAREAVRLAMWITLGMVGTALVLAWAMYFVSP</sequence>
<keyword evidence="1" id="KW-1133">Transmembrane helix</keyword>
<accession>A0A381P6C9</accession>
<evidence type="ECO:0000256" key="1">
    <source>
        <dbReference type="SAM" id="Phobius"/>
    </source>
</evidence>
<feature type="non-terminal residue" evidence="2">
    <location>
        <position position="1"/>
    </location>
</feature>
<protein>
    <submittedName>
        <fullName evidence="2">Uncharacterized protein</fullName>
    </submittedName>
</protein>
<dbReference type="AlphaFoldDB" id="A0A381P6C9"/>
<feature type="transmembrane region" description="Helical" evidence="1">
    <location>
        <begin position="6"/>
        <end position="23"/>
    </location>
</feature>
<proteinExistence type="predicted"/>